<dbReference type="OrthoDB" id="3268967at2759"/>
<accession>A0A8H6M6G2</accession>
<dbReference type="Gene3D" id="2.40.50.40">
    <property type="match status" value="1"/>
</dbReference>
<dbReference type="InterPro" id="IPR016197">
    <property type="entry name" value="Chromo-like_dom_sf"/>
</dbReference>
<feature type="domain" description="Chromo" evidence="1">
    <location>
        <begin position="36"/>
        <end position="100"/>
    </location>
</feature>
<dbReference type="Proteomes" id="UP000521943">
    <property type="component" value="Unassembled WGS sequence"/>
</dbReference>
<dbReference type="EMBL" id="JACGCI010000041">
    <property type="protein sequence ID" value="KAF6753107.1"/>
    <property type="molecule type" value="Genomic_DNA"/>
</dbReference>
<protein>
    <recommendedName>
        <fullName evidence="1">Chromo domain-containing protein</fullName>
    </recommendedName>
</protein>
<dbReference type="PROSITE" id="PS50013">
    <property type="entry name" value="CHROMO_2"/>
    <property type="match status" value="1"/>
</dbReference>
<comment type="caution">
    <text evidence="2">The sequence shown here is derived from an EMBL/GenBank/DDBJ whole genome shotgun (WGS) entry which is preliminary data.</text>
</comment>
<name>A0A8H6M6G2_9AGAR</name>
<reference evidence="2 3" key="1">
    <citation type="submission" date="2020-07" db="EMBL/GenBank/DDBJ databases">
        <title>Comparative genomics of pyrophilous fungi reveals a link between fire events and developmental genes.</title>
        <authorList>
            <consortium name="DOE Joint Genome Institute"/>
            <person name="Steindorff A.S."/>
            <person name="Carver A."/>
            <person name="Calhoun S."/>
            <person name="Stillman K."/>
            <person name="Liu H."/>
            <person name="Lipzen A."/>
            <person name="Pangilinan J."/>
            <person name="Labutti K."/>
            <person name="Bruns T.D."/>
            <person name="Grigoriev I.V."/>
        </authorList>
    </citation>
    <scope>NUCLEOTIDE SEQUENCE [LARGE SCALE GENOMIC DNA]</scope>
    <source>
        <strain evidence="2 3">CBS 144469</strain>
    </source>
</reference>
<proteinExistence type="predicted"/>
<evidence type="ECO:0000259" key="1">
    <source>
        <dbReference type="PROSITE" id="PS50013"/>
    </source>
</evidence>
<sequence>MTPLYNSLNRRPPTWPWSDFSKNNRGDSASYDGRQYKIDALVDVRLRRLPRRKHRTREYRVRWDGWEPFWDSWLPAQALRHCAALDDWQRYQAMRREEPDVPPNFPWIKYRAFGPHDPHILKPEFDWTFDSR</sequence>
<organism evidence="2 3">
    <name type="scientific">Ephemerocybe angulata</name>
    <dbReference type="NCBI Taxonomy" id="980116"/>
    <lineage>
        <taxon>Eukaryota</taxon>
        <taxon>Fungi</taxon>
        <taxon>Dikarya</taxon>
        <taxon>Basidiomycota</taxon>
        <taxon>Agaricomycotina</taxon>
        <taxon>Agaricomycetes</taxon>
        <taxon>Agaricomycetidae</taxon>
        <taxon>Agaricales</taxon>
        <taxon>Agaricineae</taxon>
        <taxon>Psathyrellaceae</taxon>
        <taxon>Ephemerocybe</taxon>
    </lineage>
</organism>
<dbReference type="GO" id="GO:0006338">
    <property type="term" value="P:chromatin remodeling"/>
    <property type="evidence" value="ECO:0007669"/>
    <property type="project" value="UniProtKB-ARBA"/>
</dbReference>
<keyword evidence="3" id="KW-1185">Reference proteome</keyword>
<gene>
    <name evidence="2" type="ORF">DFP72DRAFT_849474</name>
</gene>
<dbReference type="AlphaFoldDB" id="A0A8H6M6G2"/>
<evidence type="ECO:0000313" key="3">
    <source>
        <dbReference type="Proteomes" id="UP000521943"/>
    </source>
</evidence>
<dbReference type="InterPro" id="IPR000953">
    <property type="entry name" value="Chromo/chromo_shadow_dom"/>
</dbReference>
<dbReference type="SUPFAM" id="SSF54160">
    <property type="entry name" value="Chromo domain-like"/>
    <property type="match status" value="1"/>
</dbReference>
<evidence type="ECO:0000313" key="2">
    <source>
        <dbReference type="EMBL" id="KAF6753107.1"/>
    </source>
</evidence>